<evidence type="ECO:0000313" key="3">
    <source>
        <dbReference type="Proteomes" id="UP001596215"/>
    </source>
</evidence>
<dbReference type="RefSeq" id="WP_212711700.1">
    <property type="nucleotide sequence ID" value="NZ_BAAAFW010000014.1"/>
</dbReference>
<proteinExistence type="predicted"/>
<dbReference type="EC" id="2.1.1.222" evidence="2"/>
<dbReference type="EC" id="2.1.1.64" evidence="2"/>
<dbReference type="CDD" id="cd02440">
    <property type="entry name" value="AdoMet_MTases"/>
    <property type="match status" value="1"/>
</dbReference>
<dbReference type="InterPro" id="IPR025714">
    <property type="entry name" value="Methyltranfer_dom"/>
</dbReference>
<dbReference type="PANTHER" id="PTHR43861">
    <property type="entry name" value="TRANS-ACONITATE 2-METHYLTRANSFERASE-RELATED"/>
    <property type="match status" value="1"/>
</dbReference>
<protein>
    <submittedName>
        <fullName evidence="2">Class I SAM-dependent methyltransferase</fullName>
        <ecNumber evidence="2">2.1.1.222</ecNumber>
        <ecNumber evidence="2">2.1.1.64</ecNumber>
    </submittedName>
</protein>
<dbReference type="EMBL" id="JBHSUC010000014">
    <property type="protein sequence ID" value="MFC6362733.1"/>
    <property type="molecule type" value="Genomic_DNA"/>
</dbReference>
<dbReference type="Gene3D" id="3.40.50.150">
    <property type="entry name" value="Vaccinia Virus protein VP39"/>
    <property type="match status" value="1"/>
</dbReference>
<name>A0ABW1VSG0_9GAMM</name>
<organism evidence="2 3">
    <name type="scientific">Tatumella punctata</name>
    <dbReference type="NCBI Taxonomy" id="399969"/>
    <lineage>
        <taxon>Bacteria</taxon>
        <taxon>Pseudomonadati</taxon>
        <taxon>Pseudomonadota</taxon>
        <taxon>Gammaproteobacteria</taxon>
        <taxon>Enterobacterales</taxon>
        <taxon>Erwiniaceae</taxon>
        <taxon>Tatumella</taxon>
    </lineage>
</organism>
<dbReference type="Proteomes" id="UP001596215">
    <property type="component" value="Unassembled WGS sequence"/>
</dbReference>
<evidence type="ECO:0000313" key="2">
    <source>
        <dbReference type="EMBL" id="MFC6362733.1"/>
    </source>
</evidence>
<keyword evidence="2" id="KW-0808">Transferase</keyword>
<keyword evidence="2" id="KW-0489">Methyltransferase</keyword>
<dbReference type="GO" id="GO:0061542">
    <property type="term" value="F:3-demethylubiquinol 3-O-methyltransferase activity"/>
    <property type="evidence" value="ECO:0007669"/>
    <property type="project" value="UniProtKB-EC"/>
</dbReference>
<keyword evidence="3" id="KW-1185">Reference proteome</keyword>
<dbReference type="SUPFAM" id="SSF53335">
    <property type="entry name" value="S-adenosyl-L-methionine-dependent methyltransferases"/>
    <property type="match status" value="1"/>
</dbReference>
<dbReference type="GO" id="GO:0102208">
    <property type="term" value="F:2-polyprenyl-6-hydroxyphenol methylase activity"/>
    <property type="evidence" value="ECO:0007669"/>
    <property type="project" value="UniProtKB-EC"/>
</dbReference>
<dbReference type="GO" id="GO:0032259">
    <property type="term" value="P:methylation"/>
    <property type="evidence" value="ECO:0007669"/>
    <property type="project" value="UniProtKB-KW"/>
</dbReference>
<reference evidence="3" key="1">
    <citation type="journal article" date="2019" name="Int. J. Syst. Evol. Microbiol.">
        <title>The Global Catalogue of Microorganisms (GCM) 10K type strain sequencing project: providing services to taxonomists for standard genome sequencing and annotation.</title>
        <authorList>
            <consortium name="The Broad Institute Genomics Platform"/>
            <consortium name="The Broad Institute Genome Sequencing Center for Infectious Disease"/>
            <person name="Wu L."/>
            <person name="Ma J."/>
        </authorList>
    </citation>
    <scope>NUCLEOTIDE SEQUENCE [LARGE SCALE GENOMIC DNA]</scope>
    <source>
        <strain evidence="3">CGMCC 4.1530</strain>
    </source>
</reference>
<comment type="caution">
    <text evidence="2">The sequence shown here is derived from an EMBL/GenBank/DDBJ whole genome shotgun (WGS) entry which is preliminary data.</text>
</comment>
<evidence type="ECO:0000259" key="1">
    <source>
        <dbReference type="Pfam" id="PF13847"/>
    </source>
</evidence>
<sequence length="303" mass="34299">MEKSIALLILPRNPGCNHFCAMKFTGERFIPNDDVDMQLSYEHEHRYEYVISLVRGKKVLDIASGEGYGSVAIAGSASEVIGVDIDPEAIQHATEKYKDYANLHFKVGSVTDIPLDDHSVDVAVSFETIEHIAEHDQMINELKRVVKKDGIVIISTPDKKVYTDESGVVNKFHVKELYKDEFSDLLKKRFSHVELCGQRFLTLSSILPIVSEDPVADNLVISGQFPEAHSMYIIAICSDSEIDKSRLKKSLYFNPGMDLYAKDKATLSWASSVHNELMQSQKDYFRLEREYLALKESIQSKDE</sequence>
<dbReference type="Pfam" id="PF13847">
    <property type="entry name" value="Methyltransf_31"/>
    <property type="match status" value="1"/>
</dbReference>
<feature type="domain" description="Methyltransferase" evidence="1">
    <location>
        <begin position="55"/>
        <end position="166"/>
    </location>
</feature>
<gene>
    <name evidence="2" type="ORF">ACFP73_11605</name>
</gene>
<accession>A0ABW1VSG0</accession>
<dbReference type="InterPro" id="IPR029063">
    <property type="entry name" value="SAM-dependent_MTases_sf"/>
</dbReference>